<evidence type="ECO:0000313" key="2">
    <source>
        <dbReference type="Proteomes" id="UP000694415"/>
    </source>
</evidence>
<reference evidence="1" key="2">
    <citation type="submission" date="2025-09" db="UniProtKB">
        <authorList>
            <consortium name="Ensembl"/>
        </authorList>
    </citation>
    <scope>IDENTIFICATION</scope>
</reference>
<evidence type="ECO:0000313" key="1">
    <source>
        <dbReference type="Ensembl" id="ENSMSIP00000019167.1"/>
    </source>
</evidence>
<dbReference type="GeneTree" id="ENSGT00860000136229"/>
<proteinExistence type="predicted"/>
<organism evidence="1 2">
    <name type="scientific">Mus spicilegus</name>
    <name type="common">Mound-building mouse</name>
    <dbReference type="NCBI Taxonomy" id="10103"/>
    <lineage>
        <taxon>Eukaryota</taxon>
        <taxon>Metazoa</taxon>
        <taxon>Chordata</taxon>
        <taxon>Craniata</taxon>
        <taxon>Vertebrata</taxon>
        <taxon>Euteleostomi</taxon>
        <taxon>Mammalia</taxon>
        <taxon>Eutheria</taxon>
        <taxon>Euarchontoglires</taxon>
        <taxon>Glires</taxon>
        <taxon>Rodentia</taxon>
        <taxon>Myomorpha</taxon>
        <taxon>Muroidea</taxon>
        <taxon>Muridae</taxon>
        <taxon>Murinae</taxon>
        <taxon>Mus</taxon>
        <taxon>Mus</taxon>
    </lineage>
</organism>
<dbReference type="Proteomes" id="UP000694415">
    <property type="component" value="Unplaced"/>
</dbReference>
<dbReference type="Ensembl" id="ENSMSIT00000024209.1">
    <property type="protein sequence ID" value="ENSMSIP00000019167.1"/>
    <property type="gene ID" value="ENSMSIG00000016321.1"/>
</dbReference>
<protein>
    <submittedName>
        <fullName evidence="1">Predicted gene 20481</fullName>
    </submittedName>
</protein>
<sequence length="153" mass="15825">MVGPEPEAPLGAWAPKPPAPGAPAPWYSPLMMGLHTRSSSSRLCTNSSLSASVLESSQEMTSWHLSSTFFLSASLSLPLRPSSSTALFMLKAALRGVDAPGKVALRGRDAPGKVALRGVDALGKAGPGRGSGTRRSLCFSCLRLSLGGTRFGS</sequence>
<dbReference type="AlphaFoldDB" id="A0A8C6MWZ8"/>
<keyword evidence="2" id="KW-1185">Reference proteome</keyword>
<accession>A0A8C6MWZ8</accession>
<name>A0A8C6MWZ8_MUSSI</name>
<reference evidence="1" key="1">
    <citation type="submission" date="2025-08" db="UniProtKB">
        <authorList>
            <consortium name="Ensembl"/>
        </authorList>
    </citation>
    <scope>IDENTIFICATION</scope>
</reference>